<accession>A0ABP5APT1</accession>
<name>A0ABP5APT1_9MICO</name>
<evidence type="ECO:0000313" key="1">
    <source>
        <dbReference type="EMBL" id="GAA1917429.1"/>
    </source>
</evidence>
<dbReference type="EMBL" id="BAAAOF010000002">
    <property type="protein sequence ID" value="GAA1917429.1"/>
    <property type="molecule type" value="Genomic_DNA"/>
</dbReference>
<proteinExistence type="predicted"/>
<evidence type="ECO:0000313" key="2">
    <source>
        <dbReference type="Proteomes" id="UP001501343"/>
    </source>
</evidence>
<dbReference type="Gene3D" id="2.60.40.10">
    <property type="entry name" value="Immunoglobulins"/>
    <property type="match status" value="1"/>
</dbReference>
<sequence length="626" mass="66220">MLGLGVATSLVGVAAPAAAELELTTIEGLLPNGTPYTAVLPNDWNGTLLLDLDFNTSQERYQALYERGFAGAGVERSGAGDAPAISADLLTVRDIFAAEFGEPEYVLSNGRSRGGVTAAVLMETYPDEIDGAIAQCTVPGYIPSYNSKLDAAFAAQQLLGAQDLAIVDIPTDAAAYSALVSAWTGVLQTAQATPEGKARIALAHSLGQLPVRSSSTQPVPDPADSDAVQAAMFQTLTGQFSSRLGVRREYEQAAGGVFNWNDGVDYAAVFSLVRPEFQQVVRDMYDRAGLDLDAELRALNAAPRIVADPAAVAEVDRRGGHTADPDRPILFNQALGDATTQLVTISSYVEEAERNGKADLVRTTVVDTAGHCAFSTETYVSAVEVVDERVRTGVWPDTSAAAMNERVRVIDETASRDYIEYEIETFARPFFRGDVYTPTPDTTRPVATLVSPATAGPFASLSVQVDATDDRGLQRIVANIYRDGVLVKSTQTAVGGAVAGSHSATVTLPDGSYTVKYNAQDLAGNIAKTGTFAFTVDATAPTATVKDGAEFTVPTGSTYDRVSFKLFDAGRIDRVVLNGVTKDLSDNAWSDVNFVAPGVFGAVRGSNELVVHDVAGNTRTVTFVLN</sequence>
<keyword evidence="2" id="KW-1185">Reference proteome</keyword>
<organism evidence="1 2">
    <name type="scientific">Microbacterium aoyamense</name>
    <dbReference type="NCBI Taxonomy" id="344166"/>
    <lineage>
        <taxon>Bacteria</taxon>
        <taxon>Bacillati</taxon>
        <taxon>Actinomycetota</taxon>
        <taxon>Actinomycetes</taxon>
        <taxon>Micrococcales</taxon>
        <taxon>Microbacteriaceae</taxon>
        <taxon>Microbacterium</taxon>
    </lineage>
</organism>
<gene>
    <name evidence="1" type="ORF">GCM10009775_07310</name>
</gene>
<dbReference type="Proteomes" id="UP001501343">
    <property type="component" value="Unassembled WGS sequence"/>
</dbReference>
<reference evidence="2" key="1">
    <citation type="journal article" date="2019" name="Int. J. Syst. Evol. Microbiol.">
        <title>The Global Catalogue of Microorganisms (GCM) 10K type strain sequencing project: providing services to taxonomists for standard genome sequencing and annotation.</title>
        <authorList>
            <consortium name="The Broad Institute Genomics Platform"/>
            <consortium name="The Broad Institute Genome Sequencing Center for Infectious Disease"/>
            <person name="Wu L."/>
            <person name="Ma J."/>
        </authorList>
    </citation>
    <scope>NUCLEOTIDE SEQUENCE [LARGE SCALE GENOMIC DNA]</scope>
    <source>
        <strain evidence="2">JCM 14900</strain>
    </source>
</reference>
<dbReference type="InterPro" id="IPR013783">
    <property type="entry name" value="Ig-like_fold"/>
</dbReference>
<comment type="caution">
    <text evidence="1">The sequence shown here is derived from an EMBL/GenBank/DDBJ whole genome shotgun (WGS) entry which is preliminary data.</text>
</comment>
<protein>
    <submittedName>
        <fullName evidence="1">Uncharacterized protein</fullName>
    </submittedName>
</protein>
<dbReference type="SUPFAM" id="SSF53474">
    <property type="entry name" value="alpha/beta-Hydrolases"/>
    <property type="match status" value="1"/>
</dbReference>
<dbReference type="InterPro" id="IPR029058">
    <property type="entry name" value="AB_hydrolase_fold"/>
</dbReference>